<protein>
    <recommendedName>
        <fullName evidence="3">STAS/SEC14 domain-containing protein</fullName>
    </recommendedName>
</protein>
<keyword evidence="2" id="KW-1185">Reference proteome</keyword>
<proteinExistence type="predicted"/>
<evidence type="ECO:0000313" key="1">
    <source>
        <dbReference type="EMBL" id="GAA0744296.1"/>
    </source>
</evidence>
<evidence type="ECO:0008006" key="3">
    <source>
        <dbReference type="Google" id="ProtNLM"/>
    </source>
</evidence>
<organism evidence="1 2">
    <name type="scientific">Gaetbulibacter jejuensis</name>
    <dbReference type="NCBI Taxonomy" id="584607"/>
    <lineage>
        <taxon>Bacteria</taxon>
        <taxon>Pseudomonadati</taxon>
        <taxon>Bacteroidota</taxon>
        <taxon>Flavobacteriia</taxon>
        <taxon>Flavobacteriales</taxon>
        <taxon>Flavobacteriaceae</taxon>
        <taxon>Gaetbulibacter</taxon>
    </lineage>
</organism>
<sequence>MTFENSKYFNLLKHSKVEFSFGNFYLFDKFIISEINEGIHFDWDKIQQVIAALIDYYGSNLKIGYISNRVNPYSIEPQLWIRFQRDYGFIVASAMISYTELNYINASIEKRFSEMSIKRCGSLDEAINWIKNLKEFK</sequence>
<name>A0ABN1JQK7_9FLAO</name>
<reference evidence="1 2" key="1">
    <citation type="journal article" date="2019" name="Int. J. Syst. Evol. Microbiol.">
        <title>The Global Catalogue of Microorganisms (GCM) 10K type strain sequencing project: providing services to taxonomists for standard genome sequencing and annotation.</title>
        <authorList>
            <consortium name="The Broad Institute Genomics Platform"/>
            <consortium name="The Broad Institute Genome Sequencing Center for Infectious Disease"/>
            <person name="Wu L."/>
            <person name="Ma J."/>
        </authorList>
    </citation>
    <scope>NUCLEOTIDE SEQUENCE [LARGE SCALE GENOMIC DNA]</scope>
    <source>
        <strain evidence="1 2">JCM 15976</strain>
    </source>
</reference>
<comment type="caution">
    <text evidence="1">The sequence shown here is derived from an EMBL/GenBank/DDBJ whole genome shotgun (WGS) entry which is preliminary data.</text>
</comment>
<gene>
    <name evidence="1" type="ORF">GCM10009431_18300</name>
</gene>
<dbReference type="Proteomes" id="UP001500736">
    <property type="component" value="Unassembled WGS sequence"/>
</dbReference>
<dbReference type="EMBL" id="BAAAGF010000002">
    <property type="protein sequence ID" value="GAA0744296.1"/>
    <property type="molecule type" value="Genomic_DNA"/>
</dbReference>
<evidence type="ECO:0000313" key="2">
    <source>
        <dbReference type="Proteomes" id="UP001500736"/>
    </source>
</evidence>
<accession>A0ABN1JQK7</accession>
<dbReference type="RefSeq" id="WP_343797661.1">
    <property type="nucleotide sequence ID" value="NZ_BAAAGF010000002.1"/>
</dbReference>